<organism evidence="1 2">
    <name type="scientific">Punica granatum</name>
    <name type="common">Pomegranate</name>
    <dbReference type="NCBI Taxonomy" id="22663"/>
    <lineage>
        <taxon>Eukaryota</taxon>
        <taxon>Viridiplantae</taxon>
        <taxon>Streptophyta</taxon>
        <taxon>Embryophyta</taxon>
        <taxon>Tracheophyta</taxon>
        <taxon>Spermatophyta</taxon>
        <taxon>Magnoliopsida</taxon>
        <taxon>eudicotyledons</taxon>
        <taxon>Gunneridae</taxon>
        <taxon>Pentapetalae</taxon>
        <taxon>rosids</taxon>
        <taxon>malvids</taxon>
        <taxon>Myrtales</taxon>
        <taxon>Lythraceae</taxon>
        <taxon>Punica</taxon>
    </lineage>
</organism>
<reference evidence="2" key="1">
    <citation type="journal article" date="2017" name="Plant J.">
        <title>The pomegranate (Punica granatum L.) genome and the genomics of punicalagin biosynthesis.</title>
        <authorList>
            <person name="Qin G."/>
            <person name="Xu C."/>
            <person name="Ming R."/>
            <person name="Tang H."/>
            <person name="Guyot R."/>
            <person name="Kramer E.M."/>
            <person name="Hu Y."/>
            <person name="Yi X."/>
            <person name="Qi Y."/>
            <person name="Xu X."/>
            <person name="Gao Z."/>
            <person name="Pan H."/>
            <person name="Jian J."/>
            <person name="Tian Y."/>
            <person name="Yue Z."/>
            <person name="Xu Y."/>
        </authorList>
    </citation>
    <scope>NUCLEOTIDE SEQUENCE [LARGE SCALE GENOMIC DNA]</scope>
    <source>
        <strain evidence="2">cv. Dabenzi</strain>
    </source>
</reference>
<evidence type="ECO:0000313" key="1">
    <source>
        <dbReference type="EMBL" id="OWM89436.1"/>
    </source>
</evidence>
<evidence type="ECO:0000313" key="2">
    <source>
        <dbReference type="Proteomes" id="UP000197138"/>
    </source>
</evidence>
<gene>
    <name evidence="1" type="ORF">CDL15_Pgr024184</name>
</gene>
<protein>
    <submittedName>
        <fullName evidence="1">Uncharacterized protein</fullName>
    </submittedName>
</protein>
<dbReference type="Proteomes" id="UP000197138">
    <property type="component" value="Unassembled WGS sequence"/>
</dbReference>
<name>A0A218XXR7_PUNGR</name>
<accession>A0A218XXR7</accession>
<proteinExistence type="predicted"/>
<dbReference type="EMBL" id="MTKT01000666">
    <property type="protein sequence ID" value="OWM89436.1"/>
    <property type="molecule type" value="Genomic_DNA"/>
</dbReference>
<comment type="caution">
    <text evidence="1">The sequence shown here is derived from an EMBL/GenBank/DDBJ whole genome shotgun (WGS) entry which is preliminary data.</text>
</comment>
<sequence>MRMPDPLVAGKGDVEMEEDQLTTLGFDAVSPQVPMLMAQTHMVTAAAAPATNSLAQASRVMFGFLLLVTPITSSQINFVPCRDIILIVDPIHAYACPGTIQAADGRYYGVTLSSDWIRFLS</sequence>
<dbReference type="AlphaFoldDB" id="A0A218XXR7"/>